<evidence type="ECO:0000313" key="4">
    <source>
        <dbReference type="EMBL" id="AWY97265.1"/>
    </source>
</evidence>
<feature type="domain" description="HTH tetR-type" evidence="3">
    <location>
        <begin position="8"/>
        <end position="68"/>
    </location>
</feature>
<feature type="DNA-binding region" description="H-T-H motif" evidence="2">
    <location>
        <begin position="31"/>
        <end position="50"/>
    </location>
</feature>
<proteinExistence type="predicted"/>
<organism evidence="4 5">
    <name type="scientific">Blautia argi</name>
    <dbReference type="NCBI Taxonomy" id="1912897"/>
    <lineage>
        <taxon>Bacteria</taxon>
        <taxon>Bacillati</taxon>
        <taxon>Bacillota</taxon>
        <taxon>Clostridia</taxon>
        <taxon>Lachnospirales</taxon>
        <taxon>Lachnospiraceae</taxon>
        <taxon>Blautia</taxon>
    </lineage>
</organism>
<dbReference type="PROSITE" id="PS50977">
    <property type="entry name" value="HTH_TETR_2"/>
    <property type="match status" value="1"/>
</dbReference>
<evidence type="ECO:0000313" key="5">
    <source>
        <dbReference type="Proteomes" id="UP000250003"/>
    </source>
</evidence>
<dbReference type="InterPro" id="IPR001647">
    <property type="entry name" value="HTH_TetR"/>
</dbReference>
<dbReference type="AlphaFoldDB" id="A0A2Z4U885"/>
<dbReference type="GO" id="GO:0003677">
    <property type="term" value="F:DNA binding"/>
    <property type="evidence" value="ECO:0007669"/>
    <property type="project" value="UniProtKB-UniRule"/>
</dbReference>
<dbReference type="RefSeq" id="WP_111918243.1">
    <property type="nucleotide sequence ID" value="NZ_CAUWHR010000019.1"/>
</dbReference>
<evidence type="ECO:0000259" key="3">
    <source>
        <dbReference type="PROSITE" id="PS50977"/>
    </source>
</evidence>
<dbReference type="OrthoDB" id="2001996at2"/>
<sequence length="190" mass="22159">MPLIVDKEKIKIEILDAYNRLSDTRPITDISLREISREASMSHSKVLRYFGDKNSLNIAAVHRAGQMLCSQIIDWFEARDIKEFSDMKAYMNAFFHSVSESRNMLITPKKIIMTTALASYSKELQNAVREELHHIYVTLQEQFAANYEKKLSEEEIHIIFFIYFGIYYVGFIDPKMTEIDITKGISQLFL</sequence>
<dbReference type="SUPFAM" id="SSF46689">
    <property type="entry name" value="Homeodomain-like"/>
    <property type="match status" value="1"/>
</dbReference>
<dbReference type="InterPro" id="IPR009057">
    <property type="entry name" value="Homeodomain-like_sf"/>
</dbReference>
<evidence type="ECO:0000256" key="1">
    <source>
        <dbReference type="ARBA" id="ARBA00023125"/>
    </source>
</evidence>
<dbReference type="Proteomes" id="UP000250003">
    <property type="component" value="Chromosome"/>
</dbReference>
<dbReference type="Gene3D" id="1.10.357.10">
    <property type="entry name" value="Tetracycline Repressor, domain 2"/>
    <property type="match status" value="1"/>
</dbReference>
<dbReference type="EMBL" id="CP030280">
    <property type="protein sequence ID" value="AWY97265.1"/>
    <property type="molecule type" value="Genomic_DNA"/>
</dbReference>
<gene>
    <name evidence="4" type="ORF">DQQ01_02850</name>
</gene>
<name>A0A2Z4U885_9FIRM</name>
<keyword evidence="5" id="KW-1185">Reference proteome</keyword>
<protein>
    <recommendedName>
        <fullName evidence="3">HTH tetR-type domain-containing protein</fullName>
    </recommendedName>
</protein>
<dbReference type="KEGG" id="blau:DQQ01_02850"/>
<reference evidence="5" key="1">
    <citation type="submission" date="2018-06" db="EMBL/GenBank/DDBJ databases">
        <title>Description of Blautia argi sp. nov., a new anaerobic isolated from dog feces.</title>
        <authorList>
            <person name="Chang Y.-H."/>
            <person name="Paek J."/>
            <person name="Shin Y."/>
        </authorList>
    </citation>
    <scope>NUCLEOTIDE SEQUENCE [LARGE SCALE GENOMIC DNA]</scope>
    <source>
        <strain evidence="5">KCTC 15426</strain>
    </source>
</reference>
<keyword evidence="1 2" id="KW-0238">DNA-binding</keyword>
<accession>A0A2Z4U885</accession>
<evidence type="ECO:0000256" key="2">
    <source>
        <dbReference type="PROSITE-ProRule" id="PRU00335"/>
    </source>
</evidence>